<dbReference type="PANTHER" id="PTHR33112:SF1">
    <property type="entry name" value="HETEROKARYON INCOMPATIBILITY DOMAIN-CONTAINING PROTEIN"/>
    <property type="match status" value="1"/>
</dbReference>
<evidence type="ECO:0000313" key="3">
    <source>
        <dbReference type="Proteomes" id="UP000799440"/>
    </source>
</evidence>
<reference evidence="2" key="1">
    <citation type="journal article" date="2020" name="Stud. Mycol.">
        <title>101 Dothideomycetes genomes: a test case for predicting lifestyles and emergence of pathogens.</title>
        <authorList>
            <person name="Haridas S."/>
            <person name="Albert R."/>
            <person name="Binder M."/>
            <person name="Bloem J."/>
            <person name="Labutti K."/>
            <person name="Salamov A."/>
            <person name="Andreopoulos B."/>
            <person name="Baker S."/>
            <person name="Barry K."/>
            <person name="Bills G."/>
            <person name="Bluhm B."/>
            <person name="Cannon C."/>
            <person name="Castanera R."/>
            <person name="Culley D."/>
            <person name="Daum C."/>
            <person name="Ezra D."/>
            <person name="Gonzalez J."/>
            <person name="Henrissat B."/>
            <person name="Kuo A."/>
            <person name="Liang C."/>
            <person name="Lipzen A."/>
            <person name="Lutzoni F."/>
            <person name="Magnuson J."/>
            <person name="Mondo S."/>
            <person name="Nolan M."/>
            <person name="Ohm R."/>
            <person name="Pangilinan J."/>
            <person name="Park H.-J."/>
            <person name="Ramirez L."/>
            <person name="Alfaro M."/>
            <person name="Sun H."/>
            <person name="Tritt A."/>
            <person name="Yoshinaga Y."/>
            <person name="Zwiers L.-H."/>
            <person name="Turgeon B."/>
            <person name="Goodwin S."/>
            <person name="Spatafora J."/>
            <person name="Crous P."/>
            <person name="Grigoriev I."/>
        </authorList>
    </citation>
    <scope>NUCLEOTIDE SEQUENCE</scope>
    <source>
        <strain evidence="2">CBS 119925</strain>
    </source>
</reference>
<dbReference type="PANTHER" id="PTHR33112">
    <property type="entry name" value="DOMAIN PROTEIN, PUTATIVE-RELATED"/>
    <property type="match status" value="1"/>
</dbReference>
<organism evidence="2 3">
    <name type="scientific">Sporormia fimetaria CBS 119925</name>
    <dbReference type="NCBI Taxonomy" id="1340428"/>
    <lineage>
        <taxon>Eukaryota</taxon>
        <taxon>Fungi</taxon>
        <taxon>Dikarya</taxon>
        <taxon>Ascomycota</taxon>
        <taxon>Pezizomycotina</taxon>
        <taxon>Dothideomycetes</taxon>
        <taxon>Pleosporomycetidae</taxon>
        <taxon>Pleosporales</taxon>
        <taxon>Sporormiaceae</taxon>
        <taxon>Sporormia</taxon>
    </lineage>
</organism>
<protein>
    <submittedName>
        <fullName evidence="2">HET-domain-containing protein</fullName>
    </submittedName>
</protein>
<accession>A0A6A6UW58</accession>
<dbReference type="OrthoDB" id="5428863at2759"/>
<dbReference type="Pfam" id="PF06985">
    <property type="entry name" value="HET"/>
    <property type="match status" value="1"/>
</dbReference>
<gene>
    <name evidence="2" type="ORF">M011DRAFT_413420</name>
</gene>
<sequence>MDAALQKLYPEYVDFKRVRCWLIECHALFAESTLNHHLSVRGLRLIDCRNRTLVAAPLDSHFVALSYVWGHRVEGQGPQIPLEAGEQPRTIEDSITVTLALGYRYLWIDRYCIDKGNVEDKHEQVQQMGTIYSSASGVLVATSGKDPTAGLAGVSQLRPLPEVDARLPSVALDDPRTKAISDISKSTWATRAWTFQESFLASRRLFFTKHCVVYICNRHVRTEADVSNAYPLHRHQLGTLERVFLTNAASMMHTMHIL</sequence>
<feature type="domain" description="Heterokaryon incompatibility" evidence="1">
    <location>
        <begin position="62"/>
        <end position="197"/>
    </location>
</feature>
<name>A0A6A6UW58_9PLEO</name>
<proteinExistence type="predicted"/>
<dbReference type="InterPro" id="IPR010730">
    <property type="entry name" value="HET"/>
</dbReference>
<dbReference type="AlphaFoldDB" id="A0A6A6UW58"/>
<evidence type="ECO:0000259" key="1">
    <source>
        <dbReference type="Pfam" id="PF06985"/>
    </source>
</evidence>
<dbReference type="EMBL" id="MU006617">
    <property type="protein sequence ID" value="KAF2741999.1"/>
    <property type="molecule type" value="Genomic_DNA"/>
</dbReference>
<dbReference type="Proteomes" id="UP000799440">
    <property type="component" value="Unassembled WGS sequence"/>
</dbReference>
<evidence type="ECO:0000313" key="2">
    <source>
        <dbReference type="EMBL" id="KAF2741999.1"/>
    </source>
</evidence>
<keyword evidence="3" id="KW-1185">Reference proteome</keyword>